<dbReference type="Proteomes" id="UP001590950">
    <property type="component" value="Unassembled WGS sequence"/>
</dbReference>
<dbReference type="InterPro" id="IPR037291">
    <property type="entry name" value="DUF4139"/>
</dbReference>
<name>A0ABR4A4U0_9LECA</name>
<feature type="domain" description="DUF4139" evidence="1">
    <location>
        <begin position="52"/>
        <end position="197"/>
    </location>
</feature>
<dbReference type="InterPro" id="IPR011935">
    <property type="entry name" value="CHP02231"/>
</dbReference>
<gene>
    <name evidence="2" type="ORF">N7G274_006385</name>
</gene>
<organism evidence="2 3">
    <name type="scientific">Stereocaulon virgatum</name>
    <dbReference type="NCBI Taxonomy" id="373712"/>
    <lineage>
        <taxon>Eukaryota</taxon>
        <taxon>Fungi</taxon>
        <taxon>Dikarya</taxon>
        <taxon>Ascomycota</taxon>
        <taxon>Pezizomycotina</taxon>
        <taxon>Lecanoromycetes</taxon>
        <taxon>OSLEUM clade</taxon>
        <taxon>Lecanoromycetidae</taxon>
        <taxon>Lecanorales</taxon>
        <taxon>Lecanorineae</taxon>
        <taxon>Stereocaulaceae</taxon>
        <taxon>Stereocaulon</taxon>
    </lineage>
</organism>
<sequence>MPGFHIKFSYLLIPKLRAAAFLKAHFQNTPSIALLKDPAGLTLDGSFLGKTNLPRCSAGVTISLSLGVDPSVNVTYSKPVVERSQTGVFNKEDSSVYTRTCTVTNTRSNRVLEGLVLDQIPVTEDERLTAGVLQLPGLRNEGGVGKTGTGIAALGKPTEKWGRATAVLKKGGEVCWDVMIEPGRGVKLVLEYVARFPSPEVDVGV</sequence>
<comment type="caution">
    <text evidence="2">The sequence shown here is derived from an EMBL/GenBank/DDBJ whole genome shotgun (WGS) entry which is preliminary data.</text>
</comment>
<reference evidence="2 3" key="1">
    <citation type="submission" date="2024-09" db="EMBL/GenBank/DDBJ databases">
        <title>Rethinking Asexuality: The Enigmatic Case of Functional Sexual Genes in Lepraria (Stereocaulaceae).</title>
        <authorList>
            <person name="Doellman M."/>
            <person name="Sun Y."/>
            <person name="Barcenas-Pena A."/>
            <person name="Lumbsch H.T."/>
            <person name="Grewe F."/>
        </authorList>
    </citation>
    <scope>NUCLEOTIDE SEQUENCE [LARGE SCALE GENOMIC DNA]</scope>
    <source>
        <strain evidence="2 3">Mercado 3170</strain>
    </source>
</reference>
<evidence type="ECO:0000313" key="3">
    <source>
        <dbReference type="Proteomes" id="UP001590950"/>
    </source>
</evidence>
<protein>
    <recommendedName>
        <fullName evidence="1">DUF4139 domain-containing protein</fullName>
    </recommendedName>
</protein>
<dbReference type="PANTHER" id="PTHR31005:SF8">
    <property type="entry name" value="DUF4139 DOMAIN-CONTAINING PROTEIN"/>
    <property type="match status" value="1"/>
</dbReference>
<evidence type="ECO:0000313" key="2">
    <source>
        <dbReference type="EMBL" id="KAL2040927.1"/>
    </source>
</evidence>
<evidence type="ECO:0000259" key="1">
    <source>
        <dbReference type="Pfam" id="PF13598"/>
    </source>
</evidence>
<dbReference type="EMBL" id="JBEFKJ010000019">
    <property type="protein sequence ID" value="KAL2040927.1"/>
    <property type="molecule type" value="Genomic_DNA"/>
</dbReference>
<dbReference type="PANTHER" id="PTHR31005">
    <property type="entry name" value="DUF4139 DOMAIN-CONTAINING PROTEIN"/>
    <property type="match status" value="1"/>
</dbReference>
<accession>A0ABR4A4U0</accession>
<dbReference type="Pfam" id="PF13598">
    <property type="entry name" value="DUF4139"/>
    <property type="match status" value="1"/>
</dbReference>
<proteinExistence type="predicted"/>
<keyword evidence="3" id="KW-1185">Reference proteome</keyword>